<dbReference type="Gene3D" id="3.40.50.150">
    <property type="entry name" value="Vaccinia Virus protein VP39"/>
    <property type="match status" value="1"/>
</dbReference>
<dbReference type="AlphaFoldDB" id="A0A381VZA9"/>
<gene>
    <name evidence="2" type="ORF">METZ01_LOCUS97952</name>
</gene>
<accession>A0A381VZA9</accession>
<dbReference type="EMBL" id="UINC01010109">
    <property type="protein sequence ID" value="SVA45098.1"/>
    <property type="molecule type" value="Genomic_DNA"/>
</dbReference>
<sequence>MRPLWLLDTIGSRLIQEEQEELVDVMGTTIGNGFLQIGIWGHSKTFTNHLRADEFFLVEQGVIEGVDLVAKFDRLPIQDQMIDVVFLPHTLEQFKVNKLILSSTTELLKDGGKLIAIGFNPLSLWGLRHYLSGQRFLFGINQLISVKRYSTWLIDLGFGIEKIHYFHALLPVVKRYDLPLKIHIFNPFLCACYMIIANKEHIPMTLEKQFKRNSYKQSGSLADSMSTVVE</sequence>
<reference evidence="2" key="1">
    <citation type="submission" date="2018-05" db="EMBL/GenBank/DDBJ databases">
        <authorList>
            <person name="Lanie J.A."/>
            <person name="Ng W.-L."/>
            <person name="Kazmierczak K.M."/>
            <person name="Andrzejewski T.M."/>
            <person name="Davidsen T.M."/>
            <person name="Wayne K.J."/>
            <person name="Tettelin H."/>
            <person name="Glass J.I."/>
            <person name="Rusch D."/>
            <person name="Podicherti R."/>
            <person name="Tsui H.-C.T."/>
            <person name="Winkler M.E."/>
        </authorList>
    </citation>
    <scope>NUCLEOTIDE SEQUENCE</scope>
</reference>
<organism evidence="2">
    <name type="scientific">marine metagenome</name>
    <dbReference type="NCBI Taxonomy" id="408172"/>
    <lineage>
        <taxon>unclassified sequences</taxon>
        <taxon>metagenomes</taxon>
        <taxon>ecological metagenomes</taxon>
    </lineage>
</organism>
<dbReference type="SUPFAM" id="SSF53335">
    <property type="entry name" value="S-adenosyl-L-methionine-dependent methyltransferases"/>
    <property type="match status" value="1"/>
</dbReference>
<evidence type="ECO:0000313" key="2">
    <source>
        <dbReference type="EMBL" id="SVA45098.1"/>
    </source>
</evidence>
<name>A0A381VZA9_9ZZZZ</name>
<protein>
    <recommendedName>
        <fullName evidence="1">Methyltransferase type 11 domain-containing protein</fullName>
    </recommendedName>
</protein>
<dbReference type="InterPro" id="IPR013216">
    <property type="entry name" value="Methyltransf_11"/>
</dbReference>
<feature type="domain" description="Methyltransferase type 11" evidence="1">
    <location>
        <begin position="68"/>
        <end position="115"/>
    </location>
</feature>
<dbReference type="GO" id="GO:0008757">
    <property type="term" value="F:S-adenosylmethionine-dependent methyltransferase activity"/>
    <property type="evidence" value="ECO:0007669"/>
    <property type="project" value="InterPro"/>
</dbReference>
<proteinExistence type="predicted"/>
<evidence type="ECO:0000259" key="1">
    <source>
        <dbReference type="Pfam" id="PF08241"/>
    </source>
</evidence>
<dbReference type="InterPro" id="IPR029063">
    <property type="entry name" value="SAM-dependent_MTases_sf"/>
</dbReference>
<dbReference type="Pfam" id="PF08241">
    <property type="entry name" value="Methyltransf_11"/>
    <property type="match status" value="1"/>
</dbReference>